<proteinExistence type="predicted"/>
<dbReference type="InterPro" id="IPR037883">
    <property type="entry name" value="Knr4/Smi1-like_sf"/>
</dbReference>
<gene>
    <name evidence="2" type="ORF">ABT317_06510</name>
</gene>
<dbReference type="SUPFAM" id="SSF160631">
    <property type="entry name" value="SMI1/KNR4-like"/>
    <property type="match status" value="1"/>
</dbReference>
<keyword evidence="3" id="KW-1185">Reference proteome</keyword>
<name>A0ABV1VXM3_9ACTN</name>
<evidence type="ECO:0000313" key="3">
    <source>
        <dbReference type="Proteomes" id="UP001458415"/>
    </source>
</evidence>
<feature type="domain" description="Knr4/Smi1-like" evidence="1">
    <location>
        <begin position="18"/>
        <end position="132"/>
    </location>
</feature>
<dbReference type="Pfam" id="PF09346">
    <property type="entry name" value="SMI1_KNR4"/>
    <property type="match status" value="1"/>
</dbReference>
<evidence type="ECO:0000259" key="1">
    <source>
        <dbReference type="SMART" id="SM00860"/>
    </source>
</evidence>
<sequence length="142" mass="15899">MWRELILDLAPDADLGAPVDEISLTTGEQALGQRLPSDLVALLRECNGVAHDGVDVVWSADQIARDNAAFRSSPDFADLYMPFEPLMFFGDNAGGDLFAFVRTPERGEVFVWDHETDSRFMVAGGLRQYLERALQESGDWYR</sequence>
<evidence type="ECO:0000313" key="2">
    <source>
        <dbReference type="EMBL" id="MER6976684.1"/>
    </source>
</evidence>
<dbReference type="Proteomes" id="UP001458415">
    <property type="component" value="Unassembled WGS sequence"/>
</dbReference>
<organism evidence="2 3">
    <name type="scientific">Streptomyces carpinensis</name>
    <dbReference type="NCBI Taxonomy" id="66369"/>
    <lineage>
        <taxon>Bacteria</taxon>
        <taxon>Bacillati</taxon>
        <taxon>Actinomycetota</taxon>
        <taxon>Actinomycetes</taxon>
        <taxon>Kitasatosporales</taxon>
        <taxon>Streptomycetaceae</taxon>
        <taxon>Streptomyces</taxon>
    </lineage>
</organism>
<comment type="caution">
    <text evidence="2">The sequence shown here is derived from an EMBL/GenBank/DDBJ whole genome shotgun (WGS) entry which is preliminary data.</text>
</comment>
<dbReference type="SMART" id="SM00860">
    <property type="entry name" value="SMI1_KNR4"/>
    <property type="match status" value="1"/>
</dbReference>
<dbReference type="RefSeq" id="WP_086727585.1">
    <property type="nucleotide sequence ID" value="NZ_MUBM01000191.1"/>
</dbReference>
<dbReference type="Gene3D" id="3.40.1580.10">
    <property type="entry name" value="SMI1/KNR4-like"/>
    <property type="match status" value="1"/>
</dbReference>
<dbReference type="InterPro" id="IPR018958">
    <property type="entry name" value="Knr4/Smi1-like_dom"/>
</dbReference>
<reference evidence="2 3" key="1">
    <citation type="submission" date="2024-06" db="EMBL/GenBank/DDBJ databases">
        <title>The Natural Products Discovery Center: Release of the First 8490 Sequenced Strains for Exploring Actinobacteria Biosynthetic Diversity.</title>
        <authorList>
            <person name="Kalkreuter E."/>
            <person name="Kautsar S.A."/>
            <person name="Yang D."/>
            <person name="Bader C.D."/>
            <person name="Teijaro C.N."/>
            <person name="Fluegel L."/>
            <person name="Davis C.M."/>
            <person name="Simpson J.R."/>
            <person name="Lauterbach L."/>
            <person name="Steele A.D."/>
            <person name="Gui C."/>
            <person name="Meng S."/>
            <person name="Li G."/>
            <person name="Viehrig K."/>
            <person name="Ye F."/>
            <person name="Su P."/>
            <person name="Kiefer A.F."/>
            <person name="Nichols A."/>
            <person name="Cepeda A.J."/>
            <person name="Yan W."/>
            <person name="Fan B."/>
            <person name="Jiang Y."/>
            <person name="Adhikari A."/>
            <person name="Zheng C.-J."/>
            <person name="Schuster L."/>
            <person name="Cowan T.M."/>
            <person name="Smanski M.J."/>
            <person name="Chevrette M.G."/>
            <person name="De Carvalho L.P.S."/>
            <person name="Shen B."/>
        </authorList>
    </citation>
    <scope>NUCLEOTIDE SEQUENCE [LARGE SCALE GENOMIC DNA]</scope>
    <source>
        <strain evidence="2 3">NPDC000634</strain>
    </source>
</reference>
<dbReference type="EMBL" id="JBEPCU010000060">
    <property type="protein sequence ID" value="MER6976684.1"/>
    <property type="molecule type" value="Genomic_DNA"/>
</dbReference>
<accession>A0ABV1VXM3</accession>
<protein>
    <submittedName>
        <fullName evidence="2">SMI1/KNR4 family protein</fullName>
    </submittedName>
</protein>